<comment type="caution">
    <text evidence="1">The sequence shown here is derived from an EMBL/GenBank/DDBJ whole genome shotgun (WGS) entry which is preliminary data.</text>
</comment>
<evidence type="ECO:0000313" key="1">
    <source>
        <dbReference type="EMBL" id="KOO24860.1"/>
    </source>
</evidence>
<gene>
    <name evidence="1" type="ORF">Ctob_003022</name>
</gene>
<keyword evidence="2" id="KW-1185">Reference proteome</keyword>
<dbReference type="EMBL" id="JWZX01003044">
    <property type="protein sequence ID" value="KOO24860.1"/>
    <property type="molecule type" value="Genomic_DNA"/>
</dbReference>
<organism evidence="1 2">
    <name type="scientific">Chrysochromulina tobinii</name>
    <dbReference type="NCBI Taxonomy" id="1460289"/>
    <lineage>
        <taxon>Eukaryota</taxon>
        <taxon>Haptista</taxon>
        <taxon>Haptophyta</taxon>
        <taxon>Prymnesiophyceae</taxon>
        <taxon>Prymnesiales</taxon>
        <taxon>Chrysochromulinaceae</taxon>
        <taxon>Chrysochromulina</taxon>
    </lineage>
</organism>
<sequence>MDLGDFEATVYRSAARDESYRSDDDDDTKIPVYRSISSGRLPQAHLVVRHPWDKVVTPSSDLDLCTPAPSRSMDWASLTQATVLLPREDAAEKFAFELPIDLLEAVLSLLSSSPAG</sequence>
<proteinExistence type="predicted"/>
<accession>A0A0M0JEI1</accession>
<name>A0A0M0JEI1_9EUKA</name>
<dbReference type="Proteomes" id="UP000037460">
    <property type="component" value="Unassembled WGS sequence"/>
</dbReference>
<dbReference type="AlphaFoldDB" id="A0A0M0JEI1"/>
<protein>
    <submittedName>
        <fullName evidence="1">Uncharacterized protein</fullName>
    </submittedName>
</protein>
<reference evidence="2" key="1">
    <citation type="journal article" date="2015" name="PLoS Genet.">
        <title>Genome Sequence and Transcriptome Analyses of Chrysochromulina tobin: Metabolic Tools for Enhanced Algal Fitness in the Prominent Order Prymnesiales (Haptophyceae).</title>
        <authorList>
            <person name="Hovde B.T."/>
            <person name="Deodato C.R."/>
            <person name="Hunsperger H.M."/>
            <person name="Ryken S.A."/>
            <person name="Yost W."/>
            <person name="Jha R.K."/>
            <person name="Patterson J."/>
            <person name="Monnat R.J. Jr."/>
            <person name="Barlow S.B."/>
            <person name="Starkenburg S.R."/>
            <person name="Cattolico R.A."/>
        </authorList>
    </citation>
    <scope>NUCLEOTIDE SEQUENCE</scope>
    <source>
        <strain evidence="2">CCMP291</strain>
    </source>
</reference>
<evidence type="ECO:0000313" key="2">
    <source>
        <dbReference type="Proteomes" id="UP000037460"/>
    </source>
</evidence>